<dbReference type="EMBL" id="AP017378">
    <property type="protein sequence ID" value="BBD06787.1"/>
    <property type="molecule type" value="Genomic_DNA"/>
</dbReference>
<dbReference type="Pfam" id="PF04024">
    <property type="entry name" value="PspC"/>
    <property type="match status" value="1"/>
</dbReference>
<dbReference type="PANTHER" id="PTHR33885:SF3">
    <property type="entry name" value="PHAGE SHOCK PROTEIN C"/>
    <property type="match status" value="1"/>
</dbReference>
<evidence type="ECO:0000256" key="2">
    <source>
        <dbReference type="ARBA" id="ARBA00022475"/>
    </source>
</evidence>
<evidence type="ECO:0000256" key="4">
    <source>
        <dbReference type="ARBA" id="ARBA00022989"/>
    </source>
</evidence>
<evidence type="ECO:0000256" key="3">
    <source>
        <dbReference type="ARBA" id="ARBA00022692"/>
    </source>
</evidence>
<name>A0A2Z6AU78_9BACT</name>
<dbReference type="OrthoDB" id="7359894at2"/>
<dbReference type="AlphaFoldDB" id="A0A2Z6AU78"/>
<dbReference type="RefSeq" id="WP_126375598.1">
    <property type="nucleotide sequence ID" value="NZ_AP017378.1"/>
</dbReference>
<proteinExistence type="predicted"/>
<evidence type="ECO:0000313" key="9">
    <source>
        <dbReference type="Proteomes" id="UP000269883"/>
    </source>
</evidence>
<evidence type="ECO:0000313" key="8">
    <source>
        <dbReference type="EMBL" id="BBD06787.1"/>
    </source>
</evidence>
<evidence type="ECO:0000256" key="1">
    <source>
        <dbReference type="ARBA" id="ARBA00004162"/>
    </source>
</evidence>
<feature type="domain" description="Phage shock protein PspC N-terminal" evidence="7">
    <location>
        <begin position="32"/>
        <end position="87"/>
    </location>
</feature>
<dbReference type="InterPro" id="IPR014320">
    <property type="entry name" value="Phageshock_PspC"/>
</dbReference>
<sequence>MRRYRGCGGSGRRRPFGSGGNGCSFADSPGSGLYRSRNGRFLGVCQGLAEYFDLPVFWVRVLTALFVLFTGLWPGVAVYFIAAFLMKLEPVVQPQSSSEREFYNSYTRSKSDAVSRVRDKFDRLDRRLRRMEDVVTSKDWQWEKRMRE</sequence>
<dbReference type="GO" id="GO:0005886">
    <property type="term" value="C:plasma membrane"/>
    <property type="evidence" value="ECO:0007669"/>
    <property type="project" value="UniProtKB-SubCell"/>
</dbReference>
<evidence type="ECO:0000259" key="7">
    <source>
        <dbReference type="Pfam" id="PF04024"/>
    </source>
</evidence>
<protein>
    <submittedName>
        <fullName evidence="8">Phage shock protein C, PspC</fullName>
    </submittedName>
</protein>
<dbReference type="InterPro" id="IPR052027">
    <property type="entry name" value="PspC"/>
</dbReference>
<dbReference type="PANTHER" id="PTHR33885">
    <property type="entry name" value="PHAGE SHOCK PROTEIN C"/>
    <property type="match status" value="1"/>
</dbReference>
<gene>
    <name evidence="8" type="ORF">DFE_0061</name>
</gene>
<accession>A0A2Z6AU78</accession>
<evidence type="ECO:0000256" key="6">
    <source>
        <dbReference type="SAM" id="Phobius"/>
    </source>
</evidence>
<reference evidence="8 9" key="1">
    <citation type="journal article" date="2018" name="Sci. Adv.">
        <title>Multi-heme cytochromes provide a pathway for survival in energy-limited environments.</title>
        <authorList>
            <person name="Deng X."/>
            <person name="Dohmae N."/>
            <person name="Nealson K.H."/>
            <person name="Hashimoto K."/>
            <person name="Okamoto A."/>
        </authorList>
    </citation>
    <scope>NUCLEOTIDE SEQUENCE [LARGE SCALE GENOMIC DNA]</scope>
    <source>
        <strain evidence="8 9">IS5</strain>
    </source>
</reference>
<keyword evidence="9" id="KW-1185">Reference proteome</keyword>
<dbReference type="KEGG" id="dfl:DFE_0061"/>
<comment type="subcellular location">
    <subcellularLocation>
        <location evidence="1">Cell membrane</location>
        <topology evidence="1">Single-pass membrane protein</topology>
    </subcellularLocation>
</comment>
<evidence type="ECO:0000256" key="5">
    <source>
        <dbReference type="ARBA" id="ARBA00023136"/>
    </source>
</evidence>
<keyword evidence="2" id="KW-1003">Cell membrane</keyword>
<keyword evidence="4 6" id="KW-1133">Transmembrane helix</keyword>
<keyword evidence="5 6" id="KW-0472">Membrane</keyword>
<dbReference type="Proteomes" id="UP000269883">
    <property type="component" value="Chromosome"/>
</dbReference>
<dbReference type="NCBIfam" id="TIGR02978">
    <property type="entry name" value="phageshock_pspC"/>
    <property type="match status" value="1"/>
</dbReference>
<dbReference type="InterPro" id="IPR007168">
    <property type="entry name" value="Phageshock_PspC_N"/>
</dbReference>
<organism evidence="8 9">
    <name type="scientific">Desulfovibrio ferrophilus</name>
    <dbReference type="NCBI Taxonomy" id="241368"/>
    <lineage>
        <taxon>Bacteria</taxon>
        <taxon>Pseudomonadati</taxon>
        <taxon>Thermodesulfobacteriota</taxon>
        <taxon>Desulfovibrionia</taxon>
        <taxon>Desulfovibrionales</taxon>
        <taxon>Desulfovibrionaceae</taxon>
        <taxon>Desulfovibrio</taxon>
    </lineage>
</organism>
<feature type="transmembrane region" description="Helical" evidence="6">
    <location>
        <begin position="57"/>
        <end position="85"/>
    </location>
</feature>
<keyword evidence="3 6" id="KW-0812">Transmembrane</keyword>